<dbReference type="CDD" id="cd06171">
    <property type="entry name" value="Sigma70_r4"/>
    <property type="match status" value="1"/>
</dbReference>
<dbReference type="InterPro" id="IPR014284">
    <property type="entry name" value="RNA_pol_sigma-70_dom"/>
</dbReference>
<dbReference type="GO" id="GO:0006352">
    <property type="term" value="P:DNA-templated transcription initiation"/>
    <property type="evidence" value="ECO:0007669"/>
    <property type="project" value="InterPro"/>
</dbReference>
<dbReference type="NCBIfam" id="TIGR02937">
    <property type="entry name" value="sigma70-ECF"/>
    <property type="match status" value="1"/>
</dbReference>
<dbReference type="GO" id="GO:0000428">
    <property type="term" value="C:DNA-directed RNA polymerase complex"/>
    <property type="evidence" value="ECO:0007669"/>
    <property type="project" value="UniProtKB-KW"/>
</dbReference>
<keyword evidence="3" id="KW-0731">Sigma factor</keyword>
<evidence type="ECO:0000256" key="4">
    <source>
        <dbReference type="ARBA" id="ARBA00023163"/>
    </source>
</evidence>
<evidence type="ECO:0000313" key="7">
    <source>
        <dbReference type="EMBL" id="GJG60061.1"/>
    </source>
</evidence>
<evidence type="ECO:0000259" key="6">
    <source>
        <dbReference type="Pfam" id="PF08281"/>
    </source>
</evidence>
<evidence type="ECO:0000256" key="1">
    <source>
        <dbReference type="ARBA" id="ARBA00010641"/>
    </source>
</evidence>
<dbReference type="SUPFAM" id="SSF88659">
    <property type="entry name" value="Sigma3 and sigma4 domains of RNA polymerase sigma factors"/>
    <property type="match status" value="1"/>
</dbReference>
<evidence type="ECO:0000256" key="2">
    <source>
        <dbReference type="ARBA" id="ARBA00023015"/>
    </source>
</evidence>
<protein>
    <submittedName>
        <fullName evidence="7">DNA-directed RNA polymerase sigma-70 factor</fullName>
    </submittedName>
</protein>
<comment type="similarity">
    <text evidence="1">Belongs to the sigma-70 factor family. ECF subfamily.</text>
</comment>
<keyword evidence="4" id="KW-0804">Transcription</keyword>
<dbReference type="GeneID" id="72465895"/>
<name>A0A9R1CCI6_9BACT</name>
<dbReference type="InterPro" id="IPR036388">
    <property type="entry name" value="WH-like_DNA-bd_sf"/>
</dbReference>
<dbReference type="EMBL" id="BPUB01000002">
    <property type="protein sequence ID" value="GJG60061.1"/>
    <property type="molecule type" value="Genomic_DNA"/>
</dbReference>
<dbReference type="Gene3D" id="1.10.1740.10">
    <property type="match status" value="1"/>
</dbReference>
<keyword evidence="7" id="KW-0240">DNA-directed RNA polymerase</keyword>
<dbReference type="InterPro" id="IPR014327">
    <property type="entry name" value="RNA_pol_sigma70_bacteroid"/>
</dbReference>
<evidence type="ECO:0000259" key="5">
    <source>
        <dbReference type="Pfam" id="PF04542"/>
    </source>
</evidence>
<dbReference type="InterPro" id="IPR013249">
    <property type="entry name" value="RNA_pol_sigma70_r4_t2"/>
</dbReference>
<dbReference type="Proteomes" id="UP000825483">
    <property type="component" value="Unassembled WGS sequence"/>
</dbReference>
<keyword evidence="8" id="KW-1185">Reference proteome</keyword>
<reference evidence="7" key="1">
    <citation type="journal article" date="2022" name="Int. J. Syst. Evol. Microbiol.">
        <title>Prevotella lacticifex sp. nov., isolated from the rumen of cows.</title>
        <authorList>
            <person name="Shinkai T."/>
            <person name="Ikeyama N."/>
            <person name="Kumagai M."/>
            <person name="Ohmori H."/>
            <person name="Sakamoto M."/>
            <person name="Ohkuma M."/>
            <person name="Mitsumori M."/>
        </authorList>
    </citation>
    <scope>NUCLEOTIDE SEQUENCE</scope>
    <source>
        <strain evidence="7">R5076</strain>
    </source>
</reference>
<dbReference type="Pfam" id="PF08281">
    <property type="entry name" value="Sigma70_r4_2"/>
    <property type="match status" value="1"/>
</dbReference>
<dbReference type="GO" id="GO:0016987">
    <property type="term" value="F:sigma factor activity"/>
    <property type="evidence" value="ECO:0007669"/>
    <property type="project" value="UniProtKB-KW"/>
</dbReference>
<sequence>MFIDTTFRRLYQPLCLYAMHYLSGDADAAEDIVQDCFVKYWESRPTNARGFLYTAVRNACIDSLRRRHPEVVAFAPHDLDGIISDAEAQSRSDLEARLWSRIDKLPERCRQVFLMSKRDGMTYSEIADELGLSVKTVEHQVSKTLRRLRCDDNDSGNMMFVLLIA</sequence>
<dbReference type="PANTHER" id="PTHR43133:SF46">
    <property type="entry name" value="RNA POLYMERASE SIGMA-70 FACTOR ECF SUBFAMILY"/>
    <property type="match status" value="1"/>
</dbReference>
<dbReference type="SUPFAM" id="SSF88946">
    <property type="entry name" value="Sigma2 domain of RNA polymerase sigma factors"/>
    <property type="match status" value="1"/>
</dbReference>
<dbReference type="InterPro" id="IPR013324">
    <property type="entry name" value="RNA_pol_sigma_r3/r4-like"/>
</dbReference>
<proteinExistence type="inferred from homology"/>
<dbReference type="GO" id="GO:0003677">
    <property type="term" value="F:DNA binding"/>
    <property type="evidence" value="ECO:0007669"/>
    <property type="project" value="InterPro"/>
</dbReference>
<dbReference type="InterPro" id="IPR013325">
    <property type="entry name" value="RNA_pol_sigma_r2"/>
</dbReference>
<gene>
    <name evidence="7" type="ORF">PRLR5076_29120</name>
</gene>
<dbReference type="AlphaFoldDB" id="A0A9R1CCI6"/>
<feature type="domain" description="RNA polymerase sigma-70 region 2" evidence="5">
    <location>
        <begin position="10"/>
        <end position="67"/>
    </location>
</feature>
<evidence type="ECO:0000313" key="8">
    <source>
        <dbReference type="Proteomes" id="UP000825483"/>
    </source>
</evidence>
<accession>A0A9R1CCI6</accession>
<keyword evidence="2" id="KW-0805">Transcription regulation</keyword>
<dbReference type="InterPro" id="IPR039425">
    <property type="entry name" value="RNA_pol_sigma-70-like"/>
</dbReference>
<evidence type="ECO:0000256" key="3">
    <source>
        <dbReference type="ARBA" id="ARBA00023082"/>
    </source>
</evidence>
<dbReference type="PANTHER" id="PTHR43133">
    <property type="entry name" value="RNA POLYMERASE ECF-TYPE SIGMA FACTO"/>
    <property type="match status" value="1"/>
</dbReference>
<comment type="caution">
    <text evidence="7">The sequence shown here is derived from an EMBL/GenBank/DDBJ whole genome shotgun (WGS) entry which is preliminary data.</text>
</comment>
<dbReference type="Pfam" id="PF04542">
    <property type="entry name" value="Sigma70_r2"/>
    <property type="match status" value="1"/>
</dbReference>
<dbReference type="InterPro" id="IPR007627">
    <property type="entry name" value="RNA_pol_sigma70_r2"/>
</dbReference>
<dbReference type="RefSeq" id="WP_223928419.1">
    <property type="nucleotide sequence ID" value="NZ_BPTU01000002.1"/>
</dbReference>
<dbReference type="Gene3D" id="1.10.10.10">
    <property type="entry name" value="Winged helix-like DNA-binding domain superfamily/Winged helix DNA-binding domain"/>
    <property type="match status" value="1"/>
</dbReference>
<organism evidence="7 8">
    <name type="scientific">Prevotella lacticifex</name>
    <dbReference type="NCBI Taxonomy" id="2854755"/>
    <lineage>
        <taxon>Bacteria</taxon>
        <taxon>Pseudomonadati</taxon>
        <taxon>Bacteroidota</taxon>
        <taxon>Bacteroidia</taxon>
        <taxon>Bacteroidales</taxon>
        <taxon>Prevotellaceae</taxon>
        <taxon>Prevotella</taxon>
    </lineage>
</organism>
<feature type="domain" description="RNA polymerase sigma factor 70 region 4 type 2" evidence="6">
    <location>
        <begin position="97"/>
        <end position="148"/>
    </location>
</feature>
<dbReference type="NCBIfam" id="TIGR02985">
    <property type="entry name" value="Sig70_bacteroi1"/>
    <property type="match status" value="1"/>
</dbReference>